<evidence type="ECO:0000256" key="1">
    <source>
        <dbReference type="ARBA" id="ARBA00022443"/>
    </source>
</evidence>
<evidence type="ECO:0000313" key="6">
    <source>
        <dbReference type="Proteomes" id="UP000814353"/>
    </source>
</evidence>
<proteinExistence type="predicted"/>
<dbReference type="SUPFAM" id="SSF50044">
    <property type="entry name" value="SH3-domain"/>
    <property type="match status" value="2"/>
</dbReference>
<dbReference type="Proteomes" id="UP000518091">
    <property type="component" value="Unassembled WGS sequence"/>
</dbReference>
<dbReference type="Pfam" id="PF07653">
    <property type="entry name" value="SH3_2"/>
    <property type="match status" value="1"/>
</dbReference>
<evidence type="ECO:0000313" key="5">
    <source>
        <dbReference type="Proteomes" id="UP000518091"/>
    </source>
</evidence>
<dbReference type="InterPro" id="IPR036028">
    <property type="entry name" value="SH3-like_dom_sf"/>
</dbReference>
<evidence type="ECO:0000313" key="4">
    <source>
        <dbReference type="EMBL" id="MCG6660251.1"/>
    </source>
</evidence>
<dbReference type="Gene3D" id="2.30.30.40">
    <property type="entry name" value="SH3 Domains"/>
    <property type="match status" value="1"/>
</dbReference>
<dbReference type="PROSITE" id="PS50002">
    <property type="entry name" value="SH3"/>
    <property type="match status" value="1"/>
</dbReference>
<dbReference type="PIRSF" id="PIRSF034961">
    <property type="entry name" value="UCP034961_SH3_2"/>
    <property type="match status" value="1"/>
</dbReference>
<reference evidence="4 6" key="1">
    <citation type="submission" date="2020-05" db="EMBL/GenBank/DDBJ databases">
        <title>Comparative genomic analysis of denitrifying bacteria from Halomonas genus.</title>
        <authorList>
            <person name="Wang L."/>
            <person name="Shao Z."/>
        </authorList>
    </citation>
    <scope>NUCLEOTIDE SEQUENCE [LARGE SCALE GENOMIC DNA]</scope>
    <source>
        <strain evidence="4 6">DSM 17331</strain>
    </source>
</reference>
<evidence type="ECO:0000259" key="2">
    <source>
        <dbReference type="PROSITE" id="PS50002"/>
    </source>
</evidence>
<dbReference type="InterPro" id="IPR001452">
    <property type="entry name" value="SH3_domain"/>
</dbReference>
<keyword evidence="1" id="KW-0728">SH3 domain</keyword>
<dbReference type="EMBL" id="JABFUB010000001">
    <property type="protein sequence ID" value="MCG6660251.1"/>
    <property type="molecule type" value="Genomic_DNA"/>
</dbReference>
<gene>
    <name evidence="3" type="ORF">H1D44_01565</name>
    <name evidence="4" type="ORF">HOP48_01640</name>
</gene>
<evidence type="ECO:0000313" key="3">
    <source>
        <dbReference type="EMBL" id="MBA2777581.1"/>
    </source>
</evidence>
<dbReference type="AlphaFoldDB" id="A0A7W0ACT8"/>
<dbReference type="Proteomes" id="UP000814353">
    <property type="component" value="Unassembled WGS sequence"/>
</dbReference>
<dbReference type="InterPro" id="IPR014593">
    <property type="entry name" value="UCP034961_SH3_2"/>
</dbReference>
<organism evidence="3 5">
    <name type="scientific">Billgrantia kenyensis</name>
    <dbReference type="NCBI Taxonomy" id="321266"/>
    <lineage>
        <taxon>Bacteria</taxon>
        <taxon>Pseudomonadati</taxon>
        <taxon>Pseudomonadota</taxon>
        <taxon>Gammaproteobacteria</taxon>
        <taxon>Oceanospirillales</taxon>
        <taxon>Halomonadaceae</taxon>
        <taxon>Billgrantia</taxon>
    </lineage>
</organism>
<protein>
    <recommendedName>
        <fullName evidence="2">SH3 domain-containing protein</fullName>
    </recommendedName>
</protein>
<sequence length="119" mass="13473">METKQYLVIQDHTSEFPEPITFVKGARLTVGEEYEGPEGWENWVFCESPGQKGGWVPEQIIESVTGSVARAREDYTARELNVREGGRLFGGRVLNGWIWCEKLSSKETGWVPLENLQAV</sequence>
<reference evidence="3 5" key="2">
    <citation type="submission" date="2020-07" db="EMBL/GenBank/DDBJ databases">
        <title>Identification of Halomonas strains.</title>
        <authorList>
            <person name="Xiao Z."/>
            <person name="Shen J."/>
        </authorList>
    </citation>
    <scope>NUCLEOTIDE SEQUENCE [LARGE SCALE GENOMIC DNA]</scope>
    <source>
        <strain evidence="3 5">DSM 17331</strain>
    </source>
</reference>
<keyword evidence="6" id="KW-1185">Reference proteome</keyword>
<feature type="domain" description="SH3" evidence="2">
    <location>
        <begin position="1"/>
        <end position="66"/>
    </location>
</feature>
<accession>A0A7W0ACT8</accession>
<name>A0A7W0ACT8_9GAMM</name>
<comment type="caution">
    <text evidence="3">The sequence shown here is derived from an EMBL/GenBank/DDBJ whole genome shotgun (WGS) entry which is preliminary data.</text>
</comment>
<dbReference type="EMBL" id="JACEFT010000001">
    <property type="protein sequence ID" value="MBA2777581.1"/>
    <property type="molecule type" value="Genomic_DNA"/>
</dbReference>